<evidence type="ECO:0000256" key="11">
    <source>
        <dbReference type="ARBA" id="ARBA00023157"/>
    </source>
</evidence>
<dbReference type="GO" id="GO:0098552">
    <property type="term" value="C:side of membrane"/>
    <property type="evidence" value="ECO:0007669"/>
    <property type="project" value="UniProtKB-KW"/>
</dbReference>
<protein>
    <recommendedName>
        <fullName evidence="18">CFEM domain-containing protein</fullName>
    </recommendedName>
</protein>
<feature type="disulfide bond" evidence="14">
    <location>
        <begin position="33"/>
        <end position="73"/>
    </location>
</feature>
<evidence type="ECO:0000256" key="13">
    <source>
        <dbReference type="ARBA" id="ARBA00038359"/>
    </source>
</evidence>
<evidence type="ECO:0000256" key="1">
    <source>
        <dbReference type="ARBA" id="ARBA00004141"/>
    </source>
</evidence>
<keyword evidence="12" id="KW-0449">Lipoprotein</keyword>
<dbReference type="PANTHER" id="PTHR33048">
    <property type="entry name" value="PTH11-LIKE INTEGRAL MEMBRANE PROTEIN (AFU_ORTHOLOGUE AFUA_5G11245)"/>
    <property type="match status" value="1"/>
</dbReference>
<feature type="transmembrane region" description="Helical" evidence="16">
    <location>
        <begin position="293"/>
        <end position="311"/>
    </location>
</feature>
<feature type="disulfide bond" evidence="14">
    <location>
        <begin position="56"/>
        <end position="89"/>
    </location>
</feature>
<evidence type="ECO:0000256" key="10">
    <source>
        <dbReference type="ARBA" id="ARBA00023136"/>
    </source>
</evidence>
<feature type="disulfide bond" evidence="14">
    <location>
        <begin position="37"/>
        <end position="68"/>
    </location>
</feature>
<dbReference type="InterPro" id="IPR049326">
    <property type="entry name" value="Rhodopsin_dom_fungi"/>
</dbReference>
<feature type="transmembrane region" description="Helical" evidence="16">
    <location>
        <begin position="183"/>
        <end position="201"/>
    </location>
</feature>
<dbReference type="InterPro" id="IPR052337">
    <property type="entry name" value="SAT4-like"/>
</dbReference>
<evidence type="ECO:0000313" key="19">
    <source>
        <dbReference type="EMBL" id="KFA68400.1"/>
    </source>
</evidence>
<evidence type="ECO:0000256" key="4">
    <source>
        <dbReference type="ARBA" id="ARBA00010031"/>
    </source>
</evidence>
<comment type="similarity">
    <text evidence="4">Belongs to the RBT5 family.</text>
</comment>
<keyword evidence="9 16" id="KW-1133">Transmembrane helix</keyword>
<evidence type="ECO:0000256" key="8">
    <source>
        <dbReference type="ARBA" id="ARBA00022729"/>
    </source>
</evidence>
<feature type="transmembrane region" description="Helical" evidence="16">
    <location>
        <begin position="133"/>
        <end position="156"/>
    </location>
</feature>
<dbReference type="STRING" id="1283841.A0A084QWR5"/>
<evidence type="ECO:0000256" key="7">
    <source>
        <dbReference type="ARBA" id="ARBA00022692"/>
    </source>
</evidence>
<dbReference type="PANTHER" id="PTHR33048:SF143">
    <property type="entry name" value="EXTRACELLULAR MEMBRANE PROTEIN CFEM DOMAIN-CONTAINING PROTEIN-RELATED"/>
    <property type="match status" value="1"/>
</dbReference>
<sequence>MMFSLPALLLATLMLSSGVLGQVPAGLEGFPVCATGCITEAFEQGLCAATNQTCICTDATFQAQVTQCVTSSCTIPEVLVTRNHTLTSCGAPVRDRSHQLLVVSISMASVADVFVLLRFIYKAFVMQMEFGLDDWFVLATVVAGIPSVVIIGQGLVPNGLGRDIWTLTATQITNVVRNFYMMAWLYFLQTALLKLTIICFYMRIFPSQDVRRLLWGTFIFVTLWGLAFVLTAIFQCWPISYFWHRWDGLHQGTCIEINSFSWSNAAMNIAIDCWILAIPIWQLRKLHLHWKKKIPVGIMFSLGFLYVLSHYSKQAQLIFASVTIVSILRLRSLVNFGTRDNVTWEFYDVALWSTIEVCVGIITACLPTVRIFLVKIFPILSGSSYASRGAYYNHSSNPRSGIMHPARNEVRIASKGRPESVSDGGSPPGIQFQKSYAVQYSDNDESSLVPGTEIELSSPPKTWQRNPPTN</sequence>
<dbReference type="AlphaFoldDB" id="A0A084QWR5"/>
<evidence type="ECO:0000256" key="6">
    <source>
        <dbReference type="ARBA" id="ARBA00022622"/>
    </source>
</evidence>
<keyword evidence="20" id="KW-1185">Reference proteome</keyword>
<proteinExistence type="inferred from homology"/>
<accession>A0A084QWR5</accession>
<evidence type="ECO:0000256" key="3">
    <source>
        <dbReference type="ARBA" id="ARBA00004613"/>
    </source>
</evidence>
<evidence type="ECO:0000256" key="9">
    <source>
        <dbReference type="ARBA" id="ARBA00022989"/>
    </source>
</evidence>
<feature type="transmembrane region" description="Helical" evidence="16">
    <location>
        <begin position="349"/>
        <end position="373"/>
    </location>
</feature>
<keyword evidence="5" id="KW-0964">Secreted</keyword>
<evidence type="ECO:0000256" key="12">
    <source>
        <dbReference type="ARBA" id="ARBA00023288"/>
    </source>
</evidence>
<keyword evidence="10 16" id="KW-0472">Membrane</keyword>
<comment type="caution">
    <text evidence="14">Lacks conserved residue(s) required for the propagation of feature annotation.</text>
</comment>
<keyword evidence="7 16" id="KW-0812">Transmembrane</keyword>
<keyword evidence="8 17" id="KW-0732">Signal</keyword>
<evidence type="ECO:0000256" key="5">
    <source>
        <dbReference type="ARBA" id="ARBA00022525"/>
    </source>
</evidence>
<evidence type="ECO:0000259" key="18">
    <source>
        <dbReference type="PROSITE" id="PS52012"/>
    </source>
</evidence>
<keyword evidence="6" id="KW-0325">Glycoprotein</keyword>
<evidence type="ECO:0000256" key="17">
    <source>
        <dbReference type="SAM" id="SignalP"/>
    </source>
</evidence>
<feature type="transmembrane region" description="Helical" evidence="16">
    <location>
        <begin position="260"/>
        <end position="281"/>
    </location>
</feature>
<dbReference type="GO" id="GO:0005576">
    <property type="term" value="C:extracellular region"/>
    <property type="evidence" value="ECO:0007669"/>
    <property type="project" value="UniProtKB-SubCell"/>
</dbReference>
<feature type="domain" description="CFEM" evidence="18">
    <location>
        <begin position="5"/>
        <end position="116"/>
    </location>
</feature>
<feature type="transmembrane region" description="Helical" evidence="16">
    <location>
        <begin position="213"/>
        <end position="240"/>
    </location>
</feature>
<dbReference type="OMA" id="YIMAWLY"/>
<evidence type="ECO:0000256" key="15">
    <source>
        <dbReference type="SAM" id="MobiDB-lite"/>
    </source>
</evidence>
<feature type="transmembrane region" description="Helical" evidence="16">
    <location>
        <begin position="317"/>
        <end position="337"/>
    </location>
</feature>
<dbReference type="EMBL" id="KL659896">
    <property type="protein sequence ID" value="KFA68400.1"/>
    <property type="molecule type" value="Genomic_DNA"/>
</dbReference>
<evidence type="ECO:0000313" key="20">
    <source>
        <dbReference type="Proteomes" id="UP000028524"/>
    </source>
</evidence>
<dbReference type="OrthoDB" id="2496787at2759"/>
<evidence type="ECO:0000256" key="16">
    <source>
        <dbReference type="SAM" id="Phobius"/>
    </source>
</evidence>
<dbReference type="Pfam" id="PF05730">
    <property type="entry name" value="CFEM"/>
    <property type="match status" value="1"/>
</dbReference>
<comment type="similarity">
    <text evidence="13">Belongs to the SAT4 family.</text>
</comment>
<dbReference type="HOGENOM" id="CLU_028200_6_3_1"/>
<keyword evidence="6" id="KW-0336">GPI-anchor</keyword>
<dbReference type="InterPro" id="IPR008427">
    <property type="entry name" value="Extracellular_membr_CFEM_dom"/>
</dbReference>
<feature type="disulfide bond" evidence="14">
    <location>
        <begin position="47"/>
        <end position="54"/>
    </location>
</feature>
<organism evidence="19 20">
    <name type="scientific">Stachybotrys chlorohalonatus (strain IBT 40285)</name>
    <dbReference type="NCBI Taxonomy" id="1283841"/>
    <lineage>
        <taxon>Eukaryota</taxon>
        <taxon>Fungi</taxon>
        <taxon>Dikarya</taxon>
        <taxon>Ascomycota</taxon>
        <taxon>Pezizomycotina</taxon>
        <taxon>Sordariomycetes</taxon>
        <taxon>Hypocreomycetidae</taxon>
        <taxon>Hypocreales</taxon>
        <taxon>Stachybotryaceae</taxon>
        <taxon>Stachybotrys</taxon>
    </lineage>
</organism>
<feature type="region of interest" description="Disordered" evidence="15">
    <location>
        <begin position="441"/>
        <end position="470"/>
    </location>
</feature>
<dbReference type="PROSITE" id="PS52012">
    <property type="entry name" value="CFEM"/>
    <property type="match status" value="1"/>
</dbReference>
<feature type="transmembrane region" description="Helical" evidence="16">
    <location>
        <begin position="100"/>
        <end position="121"/>
    </location>
</feature>
<feature type="compositionally biased region" description="Polar residues" evidence="15">
    <location>
        <begin position="459"/>
        <end position="470"/>
    </location>
</feature>
<feature type="chain" id="PRO_5001779747" description="CFEM domain-containing protein" evidence="17">
    <location>
        <begin position="22"/>
        <end position="470"/>
    </location>
</feature>
<evidence type="ECO:0000256" key="14">
    <source>
        <dbReference type="PROSITE-ProRule" id="PRU01356"/>
    </source>
</evidence>
<feature type="signal peptide" evidence="17">
    <location>
        <begin position="1"/>
        <end position="21"/>
    </location>
</feature>
<evidence type="ECO:0000256" key="2">
    <source>
        <dbReference type="ARBA" id="ARBA00004589"/>
    </source>
</evidence>
<dbReference type="SMART" id="SM00747">
    <property type="entry name" value="CFEM"/>
    <property type="match status" value="1"/>
</dbReference>
<gene>
    <name evidence="19" type="ORF">S40285_02476</name>
</gene>
<name>A0A084QWR5_STAC4</name>
<comment type="subcellular location">
    <subcellularLocation>
        <location evidence="2">Membrane</location>
        <topology evidence="2">Lipid-anchor</topology>
        <topology evidence="2">GPI-anchor</topology>
    </subcellularLocation>
    <subcellularLocation>
        <location evidence="1">Membrane</location>
        <topology evidence="1">Multi-pass membrane protein</topology>
    </subcellularLocation>
    <subcellularLocation>
        <location evidence="3">Secreted</location>
    </subcellularLocation>
</comment>
<dbReference type="InParanoid" id="A0A084QWR5"/>
<dbReference type="Pfam" id="PF20684">
    <property type="entry name" value="Fung_rhodopsin"/>
    <property type="match status" value="1"/>
</dbReference>
<keyword evidence="11 14" id="KW-1015">Disulfide bond</keyword>
<dbReference type="Proteomes" id="UP000028524">
    <property type="component" value="Unassembled WGS sequence"/>
</dbReference>
<reference evidence="19 20" key="1">
    <citation type="journal article" date="2014" name="BMC Genomics">
        <title>Comparative genome sequencing reveals chemotype-specific gene clusters in the toxigenic black mold Stachybotrys.</title>
        <authorList>
            <person name="Semeiks J."/>
            <person name="Borek D."/>
            <person name="Otwinowski Z."/>
            <person name="Grishin N.V."/>
        </authorList>
    </citation>
    <scope>NUCLEOTIDE SEQUENCE [LARGE SCALE GENOMIC DNA]</scope>
    <source>
        <strain evidence="19 20">IBT 40285</strain>
    </source>
</reference>